<dbReference type="Proteomes" id="UP001338125">
    <property type="component" value="Unassembled WGS sequence"/>
</dbReference>
<name>A0ABR0SMB3_9HYPO</name>
<protein>
    <submittedName>
        <fullName evidence="1">Uncharacterized protein</fullName>
    </submittedName>
</protein>
<evidence type="ECO:0000313" key="1">
    <source>
        <dbReference type="EMBL" id="KAK5993248.1"/>
    </source>
</evidence>
<comment type="caution">
    <text evidence="1">The sequence shown here is derived from an EMBL/GenBank/DDBJ whole genome shotgun (WGS) entry which is preliminary data.</text>
</comment>
<organism evidence="1 2">
    <name type="scientific">Cladobotryum mycophilum</name>
    <dbReference type="NCBI Taxonomy" id="491253"/>
    <lineage>
        <taxon>Eukaryota</taxon>
        <taxon>Fungi</taxon>
        <taxon>Dikarya</taxon>
        <taxon>Ascomycota</taxon>
        <taxon>Pezizomycotina</taxon>
        <taxon>Sordariomycetes</taxon>
        <taxon>Hypocreomycetidae</taxon>
        <taxon>Hypocreales</taxon>
        <taxon>Hypocreaceae</taxon>
        <taxon>Cladobotryum</taxon>
    </lineage>
</organism>
<gene>
    <name evidence="1" type="ORF">PT974_06677</name>
</gene>
<accession>A0ABR0SMB3</accession>
<evidence type="ECO:0000313" key="2">
    <source>
        <dbReference type="Proteomes" id="UP001338125"/>
    </source>
</evidence>
<reference evidence="1 2" key="1">
    <citation type="submission" date="2024-01" db="EMBL/GenBank/DDBJ databases">
        <title>Complete genome of Cladobotryum mycophilum ATHUM6906.</title>
        <authorList>
            <person name="Christinaki A.C."/>
            <person name="Myridakis A.I."/>
            <person name="Kouvelis V.N."/>
        </authorList>
    </citation>
    <scope>NUCLEOTIDE SEQUENCE [LARGE SCALE GENOMIC DNA]</scope>
    <source>
        <strain evidence="1 2">ATHUM6906</strain>
    </source>
</reference>
<dbReference type="EMBL" id="JAVFKD010000012">
    <property type="protein sequence ID" value="KAK5993248.1"/>
    <property type="molecule type" value="Genomic_DNA"/>
</dbReference>
<sequence length="123" mass="13701">MVLPLRESSVLPRIRRFHVQVRLDNDVNYDRLAVAKAFSGLRELSVELVQSEFLGAGYDNLTRFEDVRGVGRVTIWGSTTGFEDYVCWLQGAMMSEPGAQVPAFEASDTILAQVLNARLGSHN</sequence>
<keyword evidence="2" id="KW-1185">Reference proteome</keyword>
<proteinExistence type="predicted"/>